<comment type="caution">
    <text evidence="1">The sequence shown here is derived from an EMBL/GenBank/DDBJ whole genome shotgun (WGS) entry which is preliminary data.</text>
</comment>
<dbReference type="GeneID" id="300575876"/>
<keyword evidence="2" id="KW-1185">Reference proteome</keyword>
<sequence length="72" mass="8444">MSMHRDCMSSRTMNHCGLPCFGWPLEFTHDNADVHVAAKMAWNTKGHRPERDWEIVYFRPVWQIVSVNPSMP</sequence>
<organism evidence="1 2">
    <name type="scientific">Trichoderma ghanense</name>
    <dbReference type="NCBI Taxonomy" id="65468"/>
    <lineage>
        <taxon>Eukaryota</taxon>
        <taxon>Fungi</taxon>
        <taxon>Dikarya</taxon>
        <taxon>Ascomycota</taxon>
        <taxon>Pezizomycotina</taxon>
        <taxon>Sordariomycetes</taxon>
        <taxon>Hypocreomycetidae</taxon>
        <taxon>Hypocreales</taxon>
        <taxon>Hypocreaceae</taxon>
        <taxon>Trichoderma</taxon>
    </lineage>
</organism>
<protein>
    <submittedName>
        <fullName evidence="1">Uncharacterized protein</fullName>
    </submittedName>
</protein>
<evidence type="ECO:0000313" key="1">
    <source>
        <dbReference type="EMBL" id="TFB04243.1"/>
    </source>
</evidence>
<proteinExistence type="predicted"/>
<gene>
    <name evidence="1" type="ORF">CCMA1212_004108</name>
</gene>
<name>A0ABY2HBG8_9HYPO</name>
<accession>A0ABY2HBG8</accession>
<dbReference type="RefSeq" id="XP_073560444.1">
    <property type="nucleotide sequence ID" value="XM_073701426.1"/>
</dbReference>
<reference evidence="1 2" key="1">
    <citation type="submission" date="2018-01" db="EMBL/GenBank/DDBJ databases">
        <title>Genome characterization of the sugarcane-associated fungus Trichoderma ghanense CCMA-1212 and their application in lignocelulose bioconversion.</title>
        <authorList>
            <person name="Steindorff A.S."/>
            <person name="Mendes T.D."/>
            <person name="Vilela E.S.D."/>
            <person name="Rodrigues D.S."/>
            <person name="Formighieri E.F."/>
            <person name="Melo I.S."/>
            <person name="Favaro L.C.L."/>
        </authorList>
    </citation>
    <scope>NUCLEOTIDE SEQUENCE [LARGE SCALE GENOMIC DNA]</scope>
    <source>
        <strain evidence="1 2">CCMA-1212</strain>
    </source>
</reference>
<dbReference type="Proteomes" id="UP001642720">
    <property type="component" value="Unassembled WGS sequence"/>
</dbReference>
<evidence type="ECO:0000313" key="2">
    <source>
        <dbReference type="Proteomes" id="UP001642720"/>
    </source>
</evidence>
<dbReference type="EMBL" id="PPTA01000004">
    <property type="protein sequence ID" value="TFB04243.1"/>
    <property type="molecule type" value="Genomic_DNA"/>
</dbReference>